<protein>
    <submittedName>
        <fullName evidence="2">Uncharacterized protein</fullName>
    </submittedName>
</protein>
<keyword evidence="1" id="KW-1133">Transmembrane helix</keyword>
<evidence type="ECO:0000256" key="1">
    <source>
        <dbReference type="SAM" id="Phobius"/>
    </source>
</evidence>
<dbReference type="Proteomes" id="UP001597475">
    <property type="component" value="Unassembled WGS sequence"/>
</dbReference>
<dbReference type="EMBL" id="JBHUMK010000019">
    <property type="protein sequence ID" value="MFD2608816.1"/>
    <property type="molecule type" value="Genomic_DNA"/>
</dbReference>
<name>A0ABW5P0H4_9DEIO</name>
<reference evidence="3" key="1">
    <citation type="journal article" date="2019" name="Int. J. Syst. Evol. Microbiol.">
        <title>The Global Catalogue of Microorganisms (GCM) 10K type strain sequencing project: providing services to taxonomists for standard genome sequencing and annotation.</title>
        <authorList>
            <consortium name="The Broad Institute Genomics Platform"/>
            <consortium name="The Broad Institute Genome Sequencing Center for Infectious Disease"/>
            <person name="Wu L."/>
            <person name="Ma J."/>
        </authorList>
    </citation>
    <scope>NUCLEOTIDE SEQUENCE [LARGE SCALE GENOMIC DNA]</scope>
    <source>
        <strain evidence="3">KCTC 33842</strain>
    </source>
</reference>
<keyword evidence="1" id="KW-0472">Membrane</keyword>
<evidence type="ECO:0000313" key="2">
    <source>
        <dbReference type="EMBL" id="MFD2608816.1"/>
    </source>
</evidence>
<organism evidence="2 3">
    <name type="scientific">Deinococcus taklimakanensis</name>
    <dbReference type="NCBI Taxonomy" id="536443"/>
    <lineage>
        <taxon>Bacteria</taxon>
        <taxon>Thermotogati</taxon>
        <taxon>Deinococcota</taxon>
        <taxon>Deinococci</taxon>
        <taxon>Deinococcales</taxon>
        <taxon>Deinococcaceae</taxon>
        <taxon>Deinococcus</taxon>
    </lineage>
</organism>
<dbReference type="RefSeq" id="WP_386843675.1">
    <property type="nucleotide sequence ID" value="NZ_JBHUMK010000019.1"/>
</dbReference>
<feature type="transmembrane region" description="Helical" evidence="1">
    <location>
        <begin position="44"/>
        <end position="62"/>
    </location>
</feature>
<comment type="caution">
    <text evidence="2">The sequence shown here is derived from an EMBL/GenBank/DDBJ whole genome shotgun (WGS) entry which is preliminary data.</text>
</comment>
<proteinExistence type="predicted"/>
<evidence type="ECO:0000313" key="3">
    <source>
        <dbReference type="Proteomes" id="UP001597475"/>
    </source>
</evidence>
<accession>A0ABW5P0H4</accession>
<gene>
    <name evidence="2" type="ORF">ACFSR9_05085</name>
</gene>
<keyword evidence="1" id="KW-0812">Transmembrane</keyword>
<keyword evidence="3" id="KW-1185">Reference proteome</keyword>
<sequence length="85" mass="8712">MNDTELDALLAAAGAETDADLGAGARFLAGHRARQAQLRQRRRGWWSAALASAAAVAGFAALRPAPDAPASAAYGVYESALGDGW</sequence>